<comment type="similarity">
    <text evidence="1 4">Belongs to the glycosyl hydrolase 1 family.</text>
</comment>
<keyword evidence="2 5" id="KW-0378">Hydrolase</keyword>
<accession>A0ABV9C7N6</accession>
<keyword evidence="3 5" id="KW-0326">Glycosidase</keyword>
<evidence type="ECO:0000256" key="2">
    <source>
        <dbReference type="ARBA" id="ARBA00022801"/>
    </source>
</evidence>
<organism evidence="5 6">
    <name type="scientific">Dyella halodurans</name>
    <dbReference type="NCBI Taxonomy" id="1920171"/>
    <lineage>
        <taxon>Bacteria</taxon>
        <taxon>Pseudomonadati</taxon>
        <taxon>Pseudomonadota</taxon>
        <taxon>Gammaproteobacteria</taxon>
        <taxon>Lysobacterales</taxon>
        <taxon>Rhodanobacteraceae</taxon>
        <taxon>Dyella</taxon>
    </lineage>
</organism>
<dbReference type="PRINTS" id="PR00131">
    <property type="entry name" value="GLHYDRLASE1"/>
</dbReference>
<keyword evidence="6" id="KW-1185">Reference proteome</keyword>
<evidence type="ECO:0000256" key="4">
    <source>
        <dbReference type="RuleBase" id="RU003690"/>
    </source>
</evidence>
<reference evidence="6" key="1">
    <citation type="journal article" date="2019" name="Int. J. Syst. Evol. Microbiol.">
        <title>The Global Catalogue of Microorganisms (GCM) 10K type strain sequencing project: providing services to taxonomists for standard genome sequencing and annotation.</title>
        <authorList>
            <consortium name="The Broad Institute Genomics Platform"/>
            <consortium name="The Broad Institute Genome Sequencing Center for Infectious Disease"/>
            <person name="Wu L."/>
            <person name="Ma J."/>
        </authorList>
    </citation>
    <scope>NUCLEOTIDE SEQUENCE [LARGE SCALE GENOMIC DNA]</scope>
    <source>
        <strain evidence="6">CCM 4481</strain>
    </source>
</reference>
<evidence type="ECO:0000313" key="6">
    <source>
        <dbReference type="Proteomes" id="UP001595961"/>
    </source>
</evidence>
<gene>
    <name evidence="5" type="ORF">ACFO5W_20910</name>
</gene>
<dbReference type="SUPFAM" id="SSF51445">
    <property type="entry name" value="(Trans)glycosidases"/>
    <property type="match status" value="1"/>
</dbReference>
<evidence type="ECO:0000256" key="3">
    <source>
        <dbReference type="ARBA" id="ARBA00023295"/>
    </source>
</evidence>
<dbReference type="Gene3D" id="3.20.20.80">
    <property type="entry name" value="Glycosidases"/>
    <property type="match status" value="1"/>
</dbReference>
<comment type="caution">
    <text evidence="5">The sequence shown here is derived from an EMBL/GenBank/DDBJ whole genome shotgun (WGS) entry which is preliminary data.</text>
</comment>
<dbReference type="PANTHER" id="PTHR10353:SF209">
    <property type="entry name" value="GALACTOLIPID GALACTOSYLTRANSFERASE SFR2, CHLOROPLASTIC"/>
    <property type="match status" value="1"/>
</dbReference>
<evidence type="ECO:0000256" key="1">
    <source>
        <dbReference type="ARBA" id="ARBA00010838"/>
    </source>
</evidence>
<name>A0ABV9C7N6_9GAMM</name>
<dbReference type="EC" id="3.2.1.-" evidence="5"/>
<dbReference type="InterPro" id="IPR017853">
    <property type="entry name" value="GH"/>
</dbReference>
<dbReference type="EMBL" id="JBHSGA010000025">
    <property type="protein sequence ID" value="MFC4529119.1"/>
    <property type="molecule type" value="Genomic_DNA"/>
</dbReference>
<dbReference type="InterPro" id="IPR001360">
    <property type="entry name" value="Glyco_hydro_1"/>
</dbReference>
<dbReference type="Pfam" id="PF00232">
    <property type="entry name" value="Glyco_hydro_1"/>
    <property type="match status" value="1"/>
</dbReference>
<dbReference type="RefSeq" id="WP_266151459.1">
    <property type="nucleotide sequence ID" value="NZ_CP064028.1"/>
</dbReference>
<protein>
    <submittedName>
        <fullName evidence="5">Glycoside hydrolase family 1 protein</fullName>
        <ecNumber evidence="5">3.2.1.-</ecNumber>
    </submittedName>
</protein>
<proteinExistence type="inferred from homology"/>
<evidence type="ECO:0000313" key="5">
    <source>
        <dbReference type="EMBL" id="MFC4529119.1"/>
    </source>
</evidence>
<dbReference type="Proteomes" id="UP001595961">
    <property type="component" value="Unassembled WGS sequence"/>
</dbReference>
<dbReference type="GO" id="GO:0016798">
    <property type="term" value="F:hydrolase activity, acting on glycosyl bonds"/>
    <property type="evidence" value="ECO:0007669"/>
    <property type="project" value="UniProtKB-KW"/>
</dbReference>
<dbReference type="PANTHER" id="PTHR10353">
    <property type="entry name" value="GLYCOSYL HYDROLASE"/>
    <property type="match status" value="1"/>
</dbReference>
<sequence>MTGRTWKGVVIGVFALLVLGGIALSLALPGRGEPRQTPAPVQAMNFPKGFLWGVAIAGQQTESVPASDWTAFEAEVLRDHRFAAGDKLGATSPGNLRDFGRWPEQVRTHKAGFDLRYDQDIEAAAGLGLNAFRVSIEWARLFPRAGMTQPDPEAIAYYHQIFAAMKSRGIEPVVTLFHYVSPAWFFEADAKGKRGWERADAMTLWHAYVEAVAQNFIPEVHIWCTLNEPMVYLYDGYVLGSYPPGEKRGDFAAAQDVYAALLQAHVDAYRVLHRVASSRGTSVSVGLTQNLEVFEPYDRYSPLDRALAWVVDKSWNWDFLDAVASGRMRITTTGIDRPIEGLAGTEDYVGVNYYSRNYVRGDWRHPFAPDVGNVAPDLPDEERNDLGWPSYPHGFYAMLTKVGKRYAKPVMILENGTADGAVDDKERQRYLVAHIREAWLARRDGVDIRSYVHWSLMDNFEWNEAFDAKFGLFAVDYEHDFRRTPRPSAALYGEIVHANGLSATMLKQYSADPGAAADVLGR</sequence>